<dbReference type="InterPro" id="IPR050374">
    <property type="entry name" value="RRT5_SRSF_SR"/>
</dbReference>
<evidence type="ECO:0000313" key="8">
    <source>
        <dbReference type="Proteomes" id="UP000749559"/>
    </source>
</evidence>
<dbReference type="PANTHER" id="PTHR23003:SF62">
    <property type="entry name" value="SERINE_ARGININE (SR)-TYPE SHUTTLING MRNA BINDING PROTEIN NPL3"/>
    <property type="match status" value="1"/>
</dbReference>
<dbReference type="GO" id="GO:0005737">
    <property type="term" value="C:cytoplasm"/>
    <property type="evidence" value="ECO:0007669"/>
    <property type="project" value="TreeGrafter"/>
</dbReference>
<feature type="compositionally biased region" description="Low complexity" evidence="6">
    <location>
        <begin position="641"/>
        <end position="657"/>
    </location>
</feature>
<feature type="compositionally biased region" description="Basic residues" evidence="6">
    <location>
        <begin position="435"/>
        <end position="446"/>
    </location>
</feature>
<comment type="caution">
    <text evidence="7">The sequence shown here is derived from an EMBL/GenBank/DDBJ whole genome shotgun (WGS) entry which is preliminary data.</text>
</comment>
<feature type="compositionally biased region" description="Low complexity" evidence="6">
    <location>
        <begin position="403"/>
        <end position="413"/>
    </location>
</feature>
<feature type="compositionally biased region" description="Basic residues" evidence="6">
    <location>
        <begin position="230"/>
        <end position="246"/>
    </location>
</feature>
<feature type="compositionally biased region" description="Polar residues" evidence="6">
    <location>
        <begin position="303"/>
        <end position="316"/>
    </location>
</feature>
<reference evidence="7" key="1">
    <citation type="submission" date="2022-03" db="EMBL/GenBank/DDBJ databases">
        <authorList>
            <person name="Martin C."/>
        </authorList>
    </citation>
    <scope>NUCLEOTIDE SEQUENCE</scope>
</reference>
<dbReference type="Gene3D" id="3.30.70.330">
    <property type="match status" value="1"/>
</dbReference>
<feature type="compositionally biased region" description="Basic residues" evidence="6">
    <location>
        <begin position="175"/>
        <end position="185"/>
    </location>
</feature>
<evidence type="ECO:0000256" key="4">
    <source>
        <dbReference type="ARBA" id="ARBA00022884"/>
    </source>
</evidence>
<organism evidence="7 8">
    <name type="scientific">Owenia fusiformis</name>
    <name type="common">Polychaete worm</name>
    <dbReference type="NCBI Taxonomy" id="6347"/>
    <lineage>
        <taxon>Eukaryota</taxon>
        <taxon>Metazoa</taxon>
        <taxon>Spiralia</taxon>
        <taxon>Lophotrochozoa</taxon>
        <taxon>Annelida</taxon>
        <taxon>Polychaeta</taxon>
        <taxon>Sedentaria</taxon>
        <taxon>Canalipalpata</taxon>
        <taxon>Sabellida</taxon>
        <taxon>Oweniida</taxon>
        <taxon>Oweniidae</taxon>
        <taxon>Owenia</taxon>
    </lineage>
</organism>
<feature type="compositionally biased region" description="Basic residues" evidence="6">
    <location>
        <begin position="602"/>
        <end position="615"/>
    </location>
</feature>
<dbReference type="Proteomes" id="UP000749559">
    <property type="component" value="Unassembled WGS sequence"/>
</dbReference>
<dbReference type="Pfam" id="PF00076">
    <property type="entry name" value="RRM_1"/>
    <property type="match status" value="1"/>
</dbReference>
<evidence type="ECO:0000256" key="2">
    <source>
        <dbReference type="ARBA" id="ARBA00022664"/>
    </source>
</evidence>
<gene>
    <name evidence="7" type="ORF">OFUS_LOCUS17994</name>
</gene>
<evidence type="ECO:0000256" key="5">
    <source>
        <dbReference type="ARBA" id="ARBA00023242"/>
    </source>
</evidence>
<keyword evidence="8" id="KW-1185">Reference proteome</keyword>
<feature type="compositionally biased region" description="Basic and acidic residues" evidence="6">
    <location>
        <begin position="129"/>
        <end position="148"/>
    </location>
</feature>
<dbReference type="PROSITE" id="PS50102">
    <property type="entry name" value="RRM"/>
    <property type="match status" value="1"/>
</dbReference>
<dbReference type="InterPro" id="IPR012677">
    <property type="entry name" value="Nucleotide-bd_a/b_plait_sf"/>
</dbReference>
<dbReference type="InterPro" id="IPR035979">
    <property type="entry name" value="RBD_domain_sf"/>
</dbReference>
<evidence type="ECO:0000256" key="1">
    <source>
        <dbReference type="ARBA" id="ARBA00004123"/>
    </source>
</evidence>
<dbReference type="SUPFAM" id="SSF54928">
    <property type="entry name" value="RNA-binding domain, RBD"/>
    <property type="match status" value="1"/>
</dbReference>
<feature type="compositionally biased region" description="Low complexity" evidence="6">
    <location>
        <begin position="451"/>
        <end position="460"/>
    </location>
</feature>
<feature type="compositionally biased region" description="Polar residues" evidence="6">
    <location>
        <begin position="522"/>
        <end position="549"/>
    </location>
</feature>
<feature type="compositionally biased region" description="Pro residues" evidence="6">
    <location>
        <begin position="588"/>
        <end position="601"/>
    </location>
</feature>
<dbReference type="GO" id="GO:0003729">
    <property type="term" value="F:mRNA binding"/>
    <property type="evidence" value="ECO:0007669"/>
    <property type="project" value="TreeGrafter"/>
</dbReference>
<name>A0A8J1Y6A3_OWEFU</name>
<sequence>MSMSNSRKSVGTKVYIGDILESVTARDIEDELSHFGPLTENPWIARNPPGFAFVYFKRSRDADTAIRILNGNNFCGSKVRVELGLDQQRGNAKLNDSRNSNSRGAPQRKRPRERERHLRPPSPHQSNSKSKDSRSRSKFDRFDDRYNNNDEDDIYDNKDDNRRPLSPVYRSRSPLSHRRRSRTPQRRHDLPAKIPSLMDLPLTPVPVVPLLPDLVPTRQQRSKTSGAALRRAHRNNTHSGTSKRRDRLPQPTHRAKESSQSPRPNRKRSRHYSSPPHTVPPPQGHSHGRDPDRRSPDSRLYLPQTNQSRKSSSKRPASQHRGASHRGKAPEGDKYSSKSQRMFRSLSPRSPPRNSKHKLPNVPPPLMSQIVGPLVDSVVPPPAPLMGNDFLARYGSPLRDHSPSSPISQSSNPDYNSRKTGSDGNHTHFVSCRRTPPKAHSSKRARSPYISPSRGRSPLPRSDKYSSPNRGKPSLKSKVGRYVSRSPLRQQSTRLPSGRSPIKSIIHKRYKSESKPQRSHMTEYSSGRASGRDNSTSHPQKYSSYNETQSYRREDRLTPPRSALGAVYTPAEHRSLSPLDDSQYMTYLPPPPLPPPLLPPPRPKKSNWRRNKGVKSRMSIKERREARKKAVLPLMSDRGSSRNIKSRSSIRNSESSKQYASKSIPPPLPMFSNYDSGERHSHLKTRHYTPPPLPPLPSSRSRDKPRRALKPNSARQAAAARIKQKAMGASRGNANHRNQPRSRIRERRR</sequence>
<feature type="compositionally biased region" description="Basic residues" evidence="6">
    <location>
        <begin position="738"/>
        <end position="749"/>
    </location>
</feature>
<dbReference type="GO" id="GO:0005634">
    <property type="term" value="C:nucleus"/>
    <property type="evidence" value="ECO:0007669"/>
    <property type="project" value="UniProtKB-SubCell"/>
</dbReference>
<evidence type="ECO:0000256" key="3">
    <source>
        <dbReference type="ARBA" id="ARBA00022737"/>
    </source>
</evidence>
<dbReference type="OrthoDB" id="5970at2759"/>
<keyword evidence="4" id="KW-0694">RNA-binding</keyword>
<dbReference type="AlphaFoldDB" id="A0A8J1Y6A3"/>
<protein>
    <submittedName>
        <fullName evidence="7">Uncharacterized protein</fullName>
    </submittedName>
</protein>
<feature type="region of interest" description="Disordered" evidence="6">
    <location>
        <begin position="88"/>
        <end position="365"/>
    </location>
</feature>
<dbReference type="SMART" id="SM00360">
    <property type="entry name" value="RRM"/>
    <property type="match status" value="1"/>
</dbReference>
<feature type="region of interest" description="Disordered" evidence="6">
    <location>
        <begin position="394"/>
        <end position="749"/>
    </location>
</feature>
<dbReference type="PANTHER" id="PTHR23003">
    <property type="entry name" value="RNA RECOGNITION MOTIF RRM DOMAIN CONTAINING PROTEIN"/>
    <property type="match status" value="1"/>
</dbReference>
<keyword evidence="5" id="KW-0539">Nucleus</keyword>
<dbReference type="GO" id="GO:0006397">
    <property type="term" value="P:mRNA processing"/>
    <property type="evidence" value="ECO:0007669"/>
    <property type="project" value="UniProtKB-KW"/>
</dbReference>
<proteinExistence type="predicted"/>
<dbReference type="EMBL" id="CAIIXF020000008">
    <property type="protein sequence ID" value="CAH1793098.1"/>
    <property type="molecule type" value="Genomic_DNA"/>
</dbReference>
<evidence type="ECO:0000313" key="7">
    <source>
        <dbReference type="EMBL" id="CAH1793098.1"/>
    </source>
</evidence>
<feature type="compositionally biased region" description="Basic and acidic residues" evidence="6">
    <location>
        <begin position="287"/>
        <end position="297"/>
    </location>
</feature>
<dbReference type="InterPro" id="IPR000504">
    <property type="entry name" value="RRM_dom"/>
</dbReference>
<accession>A0A8J1Y6A3</accession>
<keyword evidence="2" id="KW-0507">mRNA processing</keyword>
<evidence type="ECO:0000256" key="6">
    <source>
        <dbReference type="SAM" id="MobiDB-lite"/>
    </source>
</evidence>
<comment type="subcellular location">
    <subcellularLocation>
        <location evidence="1">Nucleus</location>
    </subcellularLocation>
</comment>
<keyword evidence="3" id="KW-0677">Repeat</keyword>